<dbReference type="EMBL" id="LGRX02016890">
    <property type="protein sequence ID" value="KAK3261440.1"/>
    <property type="molecule type" value="Genomic_DNA"/>
</dbReference>
<proteinExistence type="predicted"/>
<organism evidence="1 2">
    <name type="scientific">Cymbomonas tetramitiformis</name>
    <dbReference type="NCBI Taxonomy" id="36881"/>
    <lineage>
        <taxon>Eukaryota</taxon>
        <taxon>Viridiplantae</taxon>
        <taxon>Chlorophyta</taxon>
        <taxon>Pyramimonadophyceae</taxon>
        <taxon>Pyramimonadales</taxon>
        <taxon>Pyramimonadaceae</taxon>
        <taxon>Cymbomonas</taxon>
    </lineage>
</organism>
<dbReference type="Proteomes" id="UP001190700">
    <property type="component" value="Unassembled WGS sequence"/>
</dbReference>
<accession>A0AAE0KUY6</accession>
<name>A0AAE0KUY6_9CHLO</name>
<comment type="caution">
    <text evidence="1">The sequence shown here is derived from an EMBL/GenBank/DDBJ whole genome shotgun (WGS) entry which is preliminary data.</text>
</comment>
<evidence type="ECO:0000313" key="2">
    <source>
        <dbReference type="Proteomes" id="UP001190700"/>
    </source>
</evidence>
<protein>
    <submittedName>
        <fullName evidence="1">Uncharacterized protein</fullName>
    </submittedName>
</protein>
<evidence type="ECO:0000313" key="1">
    <source>
        <dbReference type="EMBL" id="KAK3261440.1"/>
    </source>
</evidence>
<dbReference type="AlphaFoldDB" id="A0AAE0KUY6"/>
<reference evidence="1 2" key="1">
    <citation type="journal article" date="2015" name="Genome Biol. Evol.">
        <title>Comparative Genomics of a Bacterivorous Green Alga Reveals Evolutionary Causalities and Consequences of Phago-Mixotrophic Mode of Nutrition.</title>
        <authorList>
            <person name="Burns J.A."/>
            <person name="Paasch A."/>
            <person name="Narechania A."/>
            <person name="Kim E."/>
        </authorList>
    </citation>
    <scope>NUCLEOTIDE SEQUENCE [LARGE SCALE GENOMIC DNA]</scope>
    <source>
        <strain evidence="1 2">PLY_AMNH</strain>
    </source>
</reference>
<gene>
    <name evidence="1" type="ORF">CYMTET_29648</name>
</gene>
<keyword evidence="2" id="KW-1185">Reference proteome</keyword>
<sequence>MKLIKKLASEGVRSSGRPPWLVTWESHRIVPTVNVGAVVSTAATVAGVVVTIIDSWSHDVLSKADIRVLSRLQDNYKKVFQKSCDYFEVQTSKVPRHELNPDNFDTAFWVKEMSADSNIWGQYPMVSVMVEMICDHIARLRRRRTVGWNVYRNINHPIYLTCVELLEWLVKVLAPSPCTESTADMIQQHIMYLESLQQPMEPLFPEDSRMLALLAKVAHKLQYDCSSKLEVELSNEHASEHLSALYARLRMLLISSTRLLFYLCSKERLPNVSPKRLAPYGFHYVGTA</sequence>